<keyword evidence="4 7" id="KW-0067">ATP-binding</keyword>
<keyword evidence="2" id="KW-0813">Transport</keyword>
<evidence type="ECO:0000256" key="2">
    <source>
        <dbReference type="ARBA" id="ARBA00022448"/>
    </source>
</evidence>
<evidence type="ECO:0000313" key="8">
    <source>
        <dbReference type="Proteomes" id="UP000295060"/>
    </source>
</evidence>
<keyword evidence="8" id="KW-1185">Reference proteome</keyword>
<evidence type="ECO:0000256" key="3">
    <source>
        <dbReference type="ARBA" id="ARBA00022741"/>
    </source>
</evidence>
<proteinExistence type="inferred from homology"/>
<name>A0ABY2F7Z9_9ACTN</name>
<keyword evidence="3" id="KW-0547">Nucleotide-binding</keyword>
<dbReference type="PROSITE" id="PS50893">
    <property type="entry name" value="ABC_TRANSPORTER_2"/>
    <property type="match status" value="1"/>
</dbReference>
<accession>A0ABY2F7Z9</accession>
<organism evidence="7 8">
    <name type="scientific">Kribbella pratensis</name>
    <dbReference type="NCBI Taxonomy" id="2512112"/>
    <lineage>
        <taxon>Bacteria</taxon>
        <taxon>Bacillati</taxon>
        <taxon>Actinomycetota</taxon>
        <taxon>Actinomycetes</taxon>
        <taxon>Propionibacteriales</taxon>
        <taxon>Kribbellaceae</taxon>
        <taxon>Kribbella</taxon>
    </lineage>
</organism>
<dbReference type="InterPro" id="IPR027417">
    <property type="entry name" value="P-loop_NTPase"/>
</dbReference>
<dbReference type="SUPFAM" id="SSF52540">
    <property type="entry name" value="P-loop containing nucleoside triphosphate hydrolases"/>
    <property type="match status" value="1"/>
</dbReference>
<dbReference type="InterPro" id="IPR013563">
    <property type="entry name" value="Oligopep_ABC_C"/>
</dbReference>
<dbReference type="EMBL" id="SODU01000004">
    <property type="protein sequence ID" value="TDW84415.1"/>
    <property type="molecule type" value="Genomic_DNA"/>
</dbReference>
<gene>
    <name evidence="7" type="ORF">EV137_7227</name>
</gene>
<dbReference type="RefSeq" id="WP_134132544.1">
    <property type="nucleotide sequence ID" value="NZ_SODU01000004.1"/>
</dbReference>
<evidence type="ECO:0000256" key="1">
    <source>
        <dbReference type="ARBA" id="ARBA00005417"/>
    </source>
</evidence>
<dbReference type="Proteomes" id="UP000295060">
    <property type="component" value="Unassembled WGS sequence"/>
</dbReference>
<reference evidence="7 8" key="1">
    <citation type="submission" date="2019-03" db="EMBL/GenBank/DDBJ databases">
        <title>Genomic Encyclopedia of Type Strains, Phase III (KMG-III): the genomes of soil and plant-associated and newly described type strains.</title>
        <authorList>
            <person name="Whitman W."/>
        </authorList>
    </citation>
    <scope>NUCLEOTIDE SEQUENCE [LARGE SCALE GENOMIC DNA]</scope>
    <source>
        <strain evidence="7 8">VKMAc-2574</strain>
    </source>
</reference>
<dbReference type="PROSITE" id="PS00211">
    <property type="entry name" value="ABC_TRANSPORTER_1"/>
    <property type="match status" value="1"/>
</dbReference>
<evidence type="ECO:0000259" key="6">
    <source>
        <dbReference type="PROSITE" id="PS50893"/>
    </source>
</evidence>
<dbReference type="Gene3D" id="3.40.50.300">
    <property type="entry name" value="P-loop containing nucleotide triphosphate hydrolases"/>
    <property type="match status" value="1"/>
</dbReference>
<dbReference type="NCBIfam" id="TIGR01727">
    <property type="entry name" value="oligo_HPY"/>
    <property type="match status" value="1"/>
</dbReference>
<comment type="similarity">
    <text evidence="1">Belongs to the ABC transporter superfamily.</text>
</comment>
<dbReference type="NCBIfam" id="NF008453">
    <property type="entry name" value="PRK11308.1"/>
    <property type="match status" value="1"/>
</dbReference>
<dbReference type="Pfam" id="PF00005">
    <property type="entry name" value="ABC_tran"/>
    <property type="match status" value="1"/>
</dbReference>
<feature type="compositionally biased region" description="Low complexity" evidence="5">
    <location>
        <begin position="350"/>
        <end position="361"/>
    </location>
</feature>
<dbReference type="PANTHER" id="PTHR43776:SF7">
    <property type="entry name" value="D,D-DIPEPTIDE TRANSPORT ATP-BINDING PROTEIN DDPF-RELATED"/>
    <property type="match status" value="1"/>
</dbReference>
<dbReference type="PANTHER" id="PTHR43776">
    <property type="entry name" value="TRANSPORT ATP-BINDING PROTEIN"/>
    <property type="match status" value="1"/>
</dbReference>
<dbReference type="InterPro" id="IPR003593">
    <property type="entry name" value="AAA+_ATPase"/>
</dbReference>
<dbReference type="GO" id="GO:0005524">
    <property type="term" value="F:ATP binding"/>
    <property type="evidence" value="ECO:0007669"/>
    <property type="project" value="UniProtKB-KW"/>
</dbReference>
<dbReference type="InterPro" id="IPR003439">
    <property type="entry name" value="ABC_transporter-like_ATP-bd"/>
</dbReference>
<dbReference type="SMART" id="SM00382">
    <property type="entry name" value="AAA"/>
    <property type="match status" value="1"/>
</dbReference>
<feature type="region of interest" description="Disordered" evidence="5">
    <location>
        <begin position="350"/>
        <end position="373"/>
    </location>
</feature>
<dbReference type="Pfam" id="PF08352">
    <property type="entry name" value="oligo_HPY"/>
    <property type="match status" value="1"/>
</dbReference>
<feature type="domain" description="ABC transporter" evidence="6">
    <location>
        <begin position="17"/>
        <end position="261"/>
    </location>
</feature>
<evidence type="ECO:0000313" key="7">
    <source>
        <dbReference type="EMBL" id="TDW84415.1"/>
    </source>
</evidence>
<protein>
    <submittedName>
        <fullName evidence="7">Peptide/nickel transport system ATP-binding protein</fullName>
    </submittedName>
</protein>
<evidence type="ECO:0000256" key="4">
    <source>
        <dbReference type="ARBA" id="ARBA00022840"/>
    </source>
</evidence>
<comment type="caution">
    <text evidence="7">The sequence shown here is derived from an EMBL/GenBank/DDBJ whole genome shotgun (WGS) entry which is preliminary data.</text>
</comment>
<evidence type="ECO:0000256" key="5">
    <source>
        <dbReference type="SAM" id="MobiDB-lite"/>
    </source>
</evidence>
<sequence>MPDPLLEVTGLKKHFPVKNGLLRRVVGQVKAVDGVDFTINRGETFGLVGESGCGKSTTGRTVLRLEEPTGGEVVYHHEELGPVNIGTADRQQLKRLRPEMQIIFQDPFSSLDARMTVGRIIAEPMVINRTHHGRELRDRVAELLTVVGLRPEHASRYPHAFSGGQRQRIGIARALALNPKLIVCDEPVSALDVSVQAQVLNLLESLQAQFDLTYLFVSHDLSVVEHIADRVAVMYLGKVVEVGTTDQLFYSPKMPYTEALLSALPKPDPRKRTRPTLLTGDVPSPANPPHGCHFHPRCKYAQDRCRTEVPQLRDLGGGQLAACHLADSLELKGAEPLPDVPVISAEEAVRAAASRNSRPPADVAPHGTQGAMS</sequence>
<dbReference type="CDD" id="cd03257">
    <property type="entry name" value="ABC_NikE_OppD_transporters"/>
    <property type="match status" value="1"/>
</dbReference>
<dbReference type="InterPro" id="IPR050319">
    <property type="entry name" value="ABC_transp_ATP-bind"/>
</dbReference>
<dbReference type="InterPro" id="IPR017871">
    <property type="entry name" value="ABC_transporter-like_CS"/>
</dbReference>